<organism evidence="1 2">
    <name type="scientific">Astyanax mexicanus</name>
    <name type="common">Blind cave fish</name>
    <name type="synonym">Astyanax fasciatus mexicanus</name>
    <dbReference type="NCBI Taxonomy" id="7994"/>
    <lineage>
        <taxon>Eukaryota</taxon>
        <taxon>Metazoa</taxon>
        <taxon>Chordata</taxon>
        <taxon>Craniata</taxon>
        <taxon>Vertebrata</taxon>
        <taxon>Euteleostomi</taxon>
        <taxon>Actinopterygii</taxon>
        <taxon>Neopterygii</taxon>
        <taxon>Teleostei</taxon>
        <taxon>Ostariophysi</taxon>
        <taxon>Characiformes</taxon>
        <taxon>Characoidei</taxon>
        <taxon>Acestrorhamphidae</taxon>
        <taxon>Acestrorhamphinae</taxon>
        <taxon>Astyanax</taxon>
    </lineage>
</organism>
<reference evidence="1" key="3">
    <citation type="submission" date="2025-08" db="UniProtKB">
        <authorList>
            <consortium name="Ensembl"/>
        </authorList>
    </citation>
    <scope>IDENTIFICATION</scope>
</reference>
<keyword evidence="2" id="KW-1185">Reference proteome</keyword>
<dbReference type="GeneTree" id="ENSGT00980000199573"/>
<dbReference type="AlphaFoldDB" id="A0A3B1JF73"/>
<dbReference type="Ensembl" id="ENSAMXT00000037326.1">
    <property type="protein sequence ID" value="ENSAMXP00000039964.1"/>
    <property type="gene ID" value="ENSAMXG00000031321.1"/>
</dbReference>
<dbReference type="Bgee" id="ENSAMXG00000031321">
    <property type="expression patterns" value="Expressed in brain and 7 other cell types or tissues"/>
</dbReference>
<reference evidence="1" key="4">
    <citation type="submission" date="2025-09" db="UniProtKB">
        <authorList>
            <consortium name="Ensembl"/>
        </authorList>
    </citation>
    <scope>IDENTIFICATION</scope>
</reference>
<dbReference type="Proteomes" id="UP000018467">
    <property type="component" value="Unassembled WGS sequence"/>
</dbReference>
<proteinExistence type="predicted"/>
<evidence type="ECO:0000313" key="1">
    <source>
        <dbReference type="Ensembl" id="ENSAMXP00000039964.1"/>
    </source>
</evidence>
<protein>
    <submittedName>
        <fullName evidence="1">MCF.2 cell line derived transforming sequence b</fullName>
    </submittedName>
</protein>
<name>A0A3B1JF73_ASTMX</name>
<reference evidence="2" key="2">
    <citation type="journal article" date="2014" name="Nat. Commun.">
        <title>The cavefish genome reveals candidate genes for eye loss.</title>
        <authorList>
            <person name="McGaugh S.E."/>
            <person name="Gross J.B."/>
            <person name="Aken B."/>
            <person name="Blin M."/>
            <person name="Borowsky R."/>
            <person name="Chalopin D."/>
            <person name="Hinaux H."/>
            <person name="Jeffery W.R."/>
            <person name="Keene A."/>
            <person name="Ma L."/>
            <person name="Minx P."/>
            <person name="Murphy D."/>
            <person name="O'Quin K.E."/>
            <person name="Retaux S."/>
            <person name="Rohner N."/>
            <person name="Searle S.M."/>
            <person name="Stahl B.A."/>
            <person name="Tabin C."/>
            <person name="Volff J.N."/>
            <person name="Yoshizawa M."/>
            <person name="Warren W.C."/>
        </authorList>
    </citation>
    <scope>NUCLEOTIDE SEQUENCE [LARGE SCALE GENOMIC DNA]</scope>
    <source>
        <strain evidence="2">female</strain>
    </source>
</reference>
<accession>A0A3B1JF73</accession>
<sequence length="68" mass="7337">MVDHLKCGKDDLIIKHGDVIHVLQENTAGLQVKNLTRGGEGRLPVDTLLRILGNVGRSHVISPGGEFV</sequence>
<reference evidence="2" key="1">
    <citation type="submission" date="2013-03" db="EMBL/GenBank/DDBJ databases">
        <authorList>
            <person name="Jeffery W."/>
            <person name="Warren W."/>
            <person name="Wilson R.K."/>
        </authorList>
    </citation>
    <scope>NUCLEOTIDE SEQUENCE</scope>
    <source>
        <strain evidence="2">female</strain>
    </source>
</reference>
<evidence type="ECO:0000313" key="2">
    <source>
        <dbReference type="Proteomes" id="UP000018467"/>
    </source>
</evidence>
<dbReference type="InParanoid" id="A0A3B1JF73"/>